<feature type="chain" id="PRO_5011713639" description="Phosphate-selective porin O and P" evidence="1">
    <location>
        <begin position="21"/>
        <end position="449"/>
    </location>
</feature>
<evidence type="ECO:0000256" key="1">
    <source>
        <dbReference type="SAM" id="SignalP"/>
    </source>
</evidence>
<keyword evidence="1" id="KW-0732">Signal</keyword>
<organism evidence="2 3">
    <name type="scientific">Flagellimonas zhangzhouensis</name>
    <dbReference type="NCBI Taxonomy" id="1073328"/>
    <lineage>
        <taxon>Bacteria</taxon>
        <taxon>Pseudomonadati</taxon>
        <taxon>Bacteroidota</taxon>
        <taxon>Flavobacteriia</taxon>
        <taxon>Flavobacteriales</taxon>
        <taxon>Flavobacteriaceae</taxon>
        <taxon>Flagellimonas</taxon>
    </lineage>
</organism>
<feature type="signal peptide" evidence="1">
    <location>
        <begin position="1"/>
        <end position="20"/>
    </location>
</feature>
<accession>A0A1H2YEM3</accession>
<dbReference type="InterPro" id="IPR023614">
    <property type="entry name" value="Porin_dom_sf"/>
</dbReference>
<evidence type="ECO:0000313" key="2">
    <source>
        <dbReference type="EMBL" id="SDX02999.1"/>
    </source>
</evidence>
<evidence type="ECO:0008006" key="4">
    <source>
        <dbReference type="Google" id="ProtNLM"/>
    </source>
</evidence>
<name>A0A1H2YEM3_9FLAO</name>
<dbReference type="InterPro" id="IPR010917">
    <property type="entry name" value="TonB_rcpt_CS"/>
</dbReference>
<dbReference type="AlphaFoldDB" id="A0A1H2YEM3"/>
<dbReference type="PROSITE" id="PS01156">
    <property type="entry name" value="TONB_DEPENDENT_REC_2"/>
    <property type="match status" value="1"/>
</dbReference>
<evidence type="ECO:0000313" key="3">
    <source>
        <dbReference type="Proteomes" id="UP000199592"/>
    </source>
</evidence>
<dbReference type="RefSeq" id="WP_245668146.1">
    <property type="nucleotide sequence ID" value="NZ_FNKI01000004.1"/>
</dbReference>
<dbReference type="Proteomes" id="UP000199592">
    <property type="component" value="Unassembled WGS sequence"/>
</dbReference>
<dbReference type="SUPFAM" id="SSF56935">
    <property type="entry name" value="Porins"/>
    <property type="match status" value="1"/>
</dbReference>
<sequence length="449" mass="51930">MKLQKLLIAAAILIVQVAISQETDSITIQELKAQLKKEILEELKSDEGEAKEDQLLRWSNFTLKGYSVVNYYNNDYDTDPNYKSKFDPERLNLYLYYHFTDKISFKSEIEFEHGGTGATIEYDTQEEFGEFEQEIEKGGEVKLEQAHINFQMVPYFNMRVGRMKMYFGLHQSLDEPTSYFTTYRQEMENEILPLGWYENGLEFYGTFAKRFNYRAYIVSGLDASGFSSRRWIKNGYQTKFDLVNAGSLAFAGRIDYKFGTHEDTYVGIAGYLNDAAANRPKNDMEESAYVSIVEAHITYNENNLRFNAIALYGNLENSNIVSQKNANLSNKLGAKRTPVGKNALGFSVEAGYNILSMLAPKSKQLLYPFMRYDFYDTMYDVEGSIVDNPRWERNTITGGFNWFVHKNIVLKAHYVDRRLGSENYDRTTLEYTGKKQHERIFATGIGYKF</sequence>
<dbReference type="InterPro" id="IPR010870">
    <property type="entry name" value="Porin_O/P"/>
</dbReference>
<dbReference type="Pfam" id="PF07396">
    <property type="entry name" value="Porin_O_P"/>
    <property type="match status" value="1"/>
</dbReference>
<reference evidence="3" key="1">
    <citation type="submission" date="2016-10" db="EMBL/GenBank/DDBJ databases">
        <authorList>
            <person name="Varghese N."/>
            <person name="Submissions S."/>
        </authorList>
    </citation>
    <scope>NUCLEOTIDE SEQUENCE [LARGE SCALE GENOMIC DNA]</scope>
    <source>
        <strain evidence="3">DSM 25030</strain>
    </source>
</reference>
<keyword evidence="3" id="KW-1185">Reference proteome</keyword>
<dbReference type="EMBL" id="FNMY01000005">
    <property type="protein sequence ID" value="SDX02999.1"/>
    <property type="molecule type" value="Genomic_DNA"/>
</dbReference>
<dbReference type="Gene3D" id="2.40.160.10">
    <property type="entry name" value="Porin"/>
    <property type="match status" value="1"/>
</dbReference>
<dbReference type="STRING" id="1073328.SAMN05216294_2993"/>
<proteinExistence type="predicted"/>
<dbReference type="GO" id="GO:0044384">
    <property type="term" value="C:host outer membrane"/>
    <property type="evidence" value="ECO:0007669"/>
    <property type="project" value="InterPro"/>
</dbReference>
<protein>
    <recommendedName>
        <fullName evidence="4">Phosphate-selective porin O and P</fullName>
    </recommendedName>
</protein>
<dbReference type="PROSITE" id="PS00695">
    <property type="entry name" value="ENT_VIR_OMP_2"/>
    <property type="match status" value="1"/>
</dbReference>
<dbReference type="InterPro" id="IPR000758">
    <property type="entry name" value="Enterovir_OMP"/>
</dbReference>
<gene>
    <name evidence="2" type="ORF">SAMN04487892_3028</name>
</gene>